<gene>
    <name evidence="2" type="ORF">HNO88_003278</name>
</gene>
<protein>
    <submittedName>
        <fullName evidence="2">Uncharacterized protein</fullName>
    </submittedName>
</protein>
<proteinExistence type="predicted"/>
<keyword evidence="3" id="KW-1185">Reference proteome</keyword>
<dbReference type="Proteomes" id="UP000555448">
    <property type="component" value="Unassembled WGS sequence"/>
</dbReference>
<dbReference type="AlphaFoldDB" id="A0A7W7KBU8"/>
<feature type="region of interest" description="Disordered" evidence="1">
    <location>
        <begin position="1"/>
        <end position="29"/>
    </location>
</feature>
<evidence type="ECO:0000256" key="1">
    <source>
        <dbReference type="SAM" id="MobiDB-lite"/>
    </source>
</evidence>
<dbReference type="EMBL" id="JACHLR010000015">
    <property type="protein sequence ID" value="MBB4859945.1"/>
    <property type="molecule type" value="Genomic_DNA"/>
</dbReference>
<evidence type="ECO:0000313" key="3">
    <source>
        <dbReference type="Proteomes" id="UP000555448"/>
    </source>
</evidence>
<sequence length="29" mass="3011">MKLPHPCRSLQVGNAKNDASGVDGPNFAS</sequence>
<comment type="caution">
    <text evidence="2">The sequence shown here is derived from an EMBL/GenBank/DDBJ whole genome shotgun (WGS) entry which is preliminary data.</text>
</comment>
<organism evidence="2 3">
    <name type="scientific">Novosphingobium chloroacetimidivorans</name>
    <dbReference type="NCBI Taxonomy" id="1428314"/>
    <lineage>
        <taxon>Bacteria</taxon>
        <taxon>Pseudomonadati</taxon>
        <taxon>Pseudomonadota</taxon>
        <taxon>Alphaproteobacteria</taxon>
        <taxon>Sphingomonadales</taxon>
        <taxon>Sphingomonadaceae</taxon>
        <taxon>Novosphingobium</taxon>
    </lineage>
</organism>
<accession>A0A7W7KBU8</accession>
<name>A0A7W7KBU8_9SPHN</name>
<evidence type="ECO:0000313" key="2">
    <source>
        <dbReference type="EMBL" id="MBB4859945.1"/>
    </source>
</evidence>
<reference evidence="2 3" key="1">
    <citation type="submission" date="2020-08" db="EMBL/GenBank/DDBJ databases">
        <title>Functional genomics of gut bacteria from endangered species of beetles.</title>
        <authorList>
            <person name="Carlos-Shanley C."/>
        </authorList>
    </citation>
    <scope>NUCLEOTIDE SEQUENCE [LARGE SCALE GENOMIC DNA]</scope>
    <source>
        <strain evidence="2 3">S00245</strain>
    </source>
</reference>